<reference evidence="1" key="1">
    <citation type="submission" date="2020-04" db="EMBL/GenBank/DDBJ databases">
        <authorList>
            <person name="Alioto T."/>
            <person name="Alioto T."/>
            <person name="Gomez Garrido J."/>
        </authorList>
    </citation>
    <scope>NUCLEOTIDE SEQUENCE</scope>
    <source>
        <strain evidence="1">A484AB</strain>
    </source>
</reference>
<dbReference type="Proteomes" id="UP001152795">
    <property type="component" value="Unassembled WGS sequence"/>
</dbReference>
<proteinExistence type="predicted"/>
<evidence type="ECO:0000313" key="1">
    <source>
        <dbReference type="EMBL" id="CAB4002782.1"/>
    </source>
</evidence>
<dbReference type="EMBL" id="CACRXK020004447">
    <property type="protein sequence ID" value="CAB4002782.1"/>
    <property type="molecule type" value="Genomic_DNA"/>
</dbReference>
<organism evidence="1 2">
    <name type="scientific">Paramuricea clavata</name>
    <name type="common">Red gorgonian</name>
    <name type="synonym">Violescent sea-whip</name>
    <dbReference type="NCBI Taxonomy" id="317549"/>
    <lineage>
        <taxon>Eukaryota</taxon>
        <taxon>Metazoa</taxon>
        <taxon>Cnidaria</taxon>
        <taxon>Anthozoa</taxon>
        <taxon>Octocorallia</taxon>
        <taxon>Malacalcyonacea</taxon>
        <taxon>Plexauridae</taxon>
        <taxon>Paramuricea</taxon>
    </lineage>
</organism>
<keyword evidence="2" id="KW-1185">Reference proteome</keyword>
<feature type="non-terminal residue" evidence="1">
    <location>
        <position position="70"/>
    </location>
</feature>
<dbReference type="AlphaFoldDB" id="A0A6S7I9E1"/>
<accession>A0A6S7I9E1</accession>
<feature type="non-terminal residue" evidence="1">
    <location>
        <position position="1"/>
    </location>
</feature>
<protein>
    <submittedName>
        <fullName evidence="1">Uncharacterized protein</fullName>
    </submittedName>
</protein>
<dbReference type="OrthoDB" id="64893at2759"/>
<name>A0A6S7I9E1_PARCT</name>
<sequence length="70" mass="7826">VIITKAGKGHFTFHVAPLVNAPTTQDELNQHVLTLTDGQDRRISRPVGTHIINLKLPTGFVCDHCVLQWR</sequence>
<gene>
    <name evidence="1" type="ORF">PACLA_8A004814</name>
</gene>
<comment type="caution">
    <text evidence="1">The sequence shown here is derived from an EMBL/GenBank/DDBJ whole genome shotgun (WGS) entry which is preliminary data.</text>
</comment>
<evidence type="ECO:0000313" key="2">
    <source>
        <dbReference type="Proteomes" id="UP001152795"/>
    </source>
</evidence>